<dbReference type="AlphaFoldDB" id="A0A0A0BIZ2"/>
<evidence type="ECO:0000256" key="4">
    <source>
        <dbReference type="ARBA" id="ARBA00029440"/>
    </source>
</evidence>
<dbReference type="InterPro" id="IPR013785">
    <property type="entry name" value="Aldolase_TIM"/>
</dbReference>
<dbReference type="Gene3D" id="3.20.20.70">
    <property type="entry name" value="Aldolase class I"/>
    <property type="match status" value="1"/>
</dbReference>
<dbReference type="RefSeq" id="WP_036310846.1">
    <property type="nucleotide sequence ID" value="NZ_JRQD01000001.1"/>
</dbReference>
<evidence type="ECO:0000256" key="2">
    <source>
        <dbReference type="ARBA" id="ARBA00022605"/>
    </source>
</evidence>
<keyword evidence="3 5" id="KW-0368">Histidine biosynthesis</keyword>
<sequence length="237" mass="26686">MQIIPVIDIRGGIVVHARGGNRDAYSALNSVLTRSTDVFQVVNDILNWYPFEQFYIADLDAIEAAKHRPEFYAELVQCFTGTQFWLDAGITSQKDLRLYSKLHNLKIVIGSETLKSLSLLEIEGARQSMILSLDRRGKQLLGDHNLLHRTELWTEKTIVMDLDVVGANQGPSLEWLQALIAQRPDIEWYAAGGVRNKADLEQLQKIRAAGTLVASALHTGQIDKAELQKIEQVHRPF</sequence>
<dbReference type="PANTHER" id="PTHR43090">
    <property type="entry name" value="1-(5-PHOSPHORIBOSYL)-5-[(5-PHOSPHORIBOSYLAMINO)METHYLIDENEAMINO] IMIDAZOLE-4-CARBOXAMIDE ISOMERASE"/>
    <property type="match status" value="1"/>
</dbReference>
<evidence type="ECO:0000256" key="1">
    <source>
        <dbReference type="ARBA" id="ARBA00009667"/>
    </source>
</evidence>
<proteinExistence type="inferred from homology"/>
<protein>
    <submittedName>
        <fullName evidence="6">Phosphoribosylformimino-5-aminoimidazole carboxamide ribotide isomerase related protein</fullName>
    </submittedName>
</protein>
<accession>A0A0A0BIZ2</accession>
<evidence type="ECO:0000313" key="7">
    <source>
        <dbReference type="Proteomes" id="UP000029999"/>
    </source>
</evidence>
<dbReference type="STRING" id="392484.LP43_0053"/>
<evidence type="ECO:0000256" key="3">
    <source>
        <dbReference type="ARBA" id="ARBA00023102"/>
    </source>
</evidence>
<comment type="pathway">
    <text evidence="4">Amino-acid biosynthesis.</text>
</comment>
<dbReference type="PANTHER" id="PTHR43090:SF2">
    <property type="entry name" value="1-(5-PHOSPHORIBOSYL)-5-[(5-PHOSPHORIBOSYLAMINO)METHYLIDENEAMINO] IMIDAZOLE-4-CARBOXAMIDE ISOMERASE"/>
    <property type="match status" value="1"/>
</dbReference>
<comment type="similarity">
    <text evidence="1 5">Belongs to the HisA/HisF family.</text>
</comment>
<dbReference type="InterPro" id="IPR011060">
    <property type="entry name" value="RibuloseP-bd_barrel"/>
</dbReference>
<dbReference type="CDD" id="cd04723">
    <property type="entry name" value="HisA_HisF"/>
    <property type="match status" value="1"/>
</dbReference>
<dbReference type="InterPro" id="IPR044524">
    <property type="entry name" value="Isoase_HisA-like"/>
</dbReference>
<organism evidence="6 7">
    <name type="scientific">Methylophaga thiooxydans</name>
    <dbReference type="NCBI Taxonomy" id="392484"/>
    <lineage>
        <taxon>Bacteria</taxon>
        <taxon>Pseudomonadati</taxon>
        <taxon>Pseudomonadota</taxon>
        <taxon>Gammaproteobacteria</taxon>
        <taxon>Thiotrichales</taxon>
        <taxon>Piscirickettsiaceae</taxon>
        <taxon>Methylophaga</taxon>
    </lineage>
</organism>
<dbReference type="Pfam" id="PF00977">
    <property type="entry name" value="His_biosynth"/>
    <property type="match status" value="1"/>
</dbReference>
<evidence type="ECO:0000256" key="5">
    <source>
        <dbReference type="RuleBase" id="RU003657"/>
    </source>
</evidence>
<name>A0A0A0BIZ2_9GAMM</name>
<comment type="caution">
    <text evidence="6">The sequence shown here is derived from an EMBL/GenBank/DDBJ whole genome shotgun (WGS) entry which is preliminary data.</text>
</comment>
<reference evidence="6 7" key="1">
    <citation type="submission" date="2014-09" db="EMBL/GenBank/DDBJ databases">
        <authorList>
            <person name="Grob C."/>
            <person name="Taubert M."/>
            <person name="Howat A.M."/>
            <person name="Burns O.J."/>
            <person name="Dixon J.L."/>
            <person name="Chen Y."/>
            <person name="Murrell J.C."/>
        </authorList>
    </citation>
    <scope>NUCLEOTIDE SEQUENCE [LARGE SCALE GENOMIC DNA]</scope>
    <source>
        <strain evidence="6">L4</strain>
    </source>
</reference>
<dbReference type="GO" id="GO:0003949">
    <property type="term" value="F:1-(5-phosphoribosyl)-5-[(5-phosphoribosylamino)methylideneamino]imidazole-4-carboxamide isomerase activity"/>
    <property type="evidence" value="ECO:0007669"/>
    <property type="project" value="InterPro"/>
</dbReference>
<dbReference type="GO" id="GO:0000162">
    <property type="term" value="P:L-tryptophan biosynthetic process"/>
    <property type="evidence" value="ECO:0007669"/>
    <property type="project" value="TreeGrafter"/>
</dbReference>
<gene>
    <name evidence="6" type="ORF">LP43_0053</name>
</gene>
<dbReference type="GO" id="GO:0000105">
    <property type="term" value="P:L-histidine biosynthetic process"/>
    <property type="evidence" value="ECO:0007669"/>
    <property type="project" value="UniProtKB-KW"/>
</dbReference>
<evidence type="ECO:0000313" key="6">
    <source>
        <dbReference type="EMBL" id="KGM07637.1"/>
    </source>
</evidence>
<keyword evidence="6" id="KW-0413">Isomerase</keyword>
<dbReference type="Proteomes" id="UP000029999">
    <property type="component" value="Unassembled WGS sequence"/>
</dbReference>
<dbReference type="InterPro" id="IPR006062">
    <property type="entry name" value="His_biosynth"/>
</dbReference>
<dbReference type="SUPFAM" id="SSF51366">
    <property type="entry name" value="Ribulose-phoshate binding barrel"/>
    <property type="match status" value="1"/>
</dbReference>
<keyword evidence="2 5" id="KW-0028">Amino-acid biosynthesis</keyword>
<dbReference type="EMBL" id="JRQD01000001">
    <property type="protein sequence ID" value="KGM07637.1"/>
    <property type="molecule type" value="Genomic_DNA"/>
</dbReference>
<dbReference type="GO" id="GO:0005737">
    <property type="term" value="C:cytoplasm"/>
    <property type="evidence" value="ECO:0007669"/>
    <property type="project" value="TreeGrafter"/>
</dbReference>